<keyword evidence="1" id="KW-1133">Transmembrane helix</keyword>
<dbReference type="OrthoDB" id="20229at2759"/>
<keyword evidence="1" id="KW-0472">Membrane</keyword>
<dbReference type="InParanoid" id="D7FYM6"/>
<dbReference type="EMBL" id="FN649760">
    <property type="protein sequence ID" value="CBJ32568.1"/>
    <property type="molecule type" value="Genomic_DNA"/>
</dbReference>
<dbReference type="PROSITE" id="PS51352">
    <property type="entry name" value="THIOREDOXIN_2"/>
    <property type="match status" value="1"/>
</dbReference>
<feature type="transmembrane region" description="Helical" evidence="1">
    <location>
        <begin position="12"/>
        <end position="33"/>
    </location>
</feature>
<dbReference type="InterPro" id="IPR013766">
    <property type="entry name" value="Thioredoxin_domain"/>
</dbReference>
<gene>
    <name evidence="3" type="ORF">Esi_0347_0031</name>
</gene>
<dbReference type="Pfam" id="PF00085">
    <property type="entry name" value="Thioredoxin"/>
    <property type="match status" value="1"/>
</dbReference>
<name>D7FYM6_ECTSI</name>
<evidence type="ECO:0000259" key="2">
    <source>
        <dbReference type="PROSITE" id="PS51352"/>
    </source>
</evidence>
<sequence>MAGENIVHRRRWARFVHLHYVVNAALVLNYGIVRWYMSAPRLTSQATWTGFSQETEIIGLATATLVSKYRKMATFDEFLARFFVIGKAAVAVLLFFVGIPHMVWYLILWTACSLVVPYPRFVLPSEVSTLNPGEFQSMVRSSSAQAPGERVAWLVMFHADWCSSSHNLQPMFGALARRYADKNRRFAVVDIVAHPETAEDLNINTAGTSKQLPTLALFASGREVCRLPTFASDGSVVRARMDERGVINYFELDQEFRTTSYSRRGLRGKR</sequence>
<reference evidence="3 4" key="1">
    <citation type="journal article" date="2010" name="Nature">
        <title>The Ectocarpus genome and the independent evolution of multicellularity in brown algae.</title>
        <authorList>
            <person name="Cock J.M."/>
            <person name="Sterck L."/>
            <person name="Rouze P."/>
            <person name="Scornet D."/>
            <person name="Allen A.E."/>
            <person name="Amoutzias G."/>
            <person name="Anthouard V."/>
            <person name="Artiguenave F."/>
            <person name="Aury J.M."/>
            <person name="Badger J.H."/>
            <person name="Beszteri B."/>
            <person name="Billiau K."/>
            <person name="Bonnet E."/>
            <person name="Bothwell J.H."/>
            <person name="Bowler C."/>
            <person name="Boyen C."/>
            <person name="Brownlee C."/>
            <person name="Carrano C.J."/>
            <person name="Charrier B."/>
            <person name="Cho G.Y."/>
            <person name="Coelho S.M."/>
            <person name="Collen J."/>
            <person name="Corre E."/>
            <person name="Da Silva C."/>
            <person name="Delage L."/>
            <person name="Delaroque N."/>
            <person name="Dittami S.M."/>
            <person name="Doulbeau S."/>
            <person name="Elias M."/>
            <person name="Farnham G."/>
            <person name="Gachon C.M."/>
            <person name="Gschloessl B."/>
            <person name="Heesch S."/>
            <person name="Jabbari K."/>
            <person name="Jubin C."/>
            <person name="Kawai H."/>
            <person name="Kimura K."/>
            <person name="Kloareg B."/>
            <person name="Kupper F.C."/>
            <person name="Lang D."/>
            <person name="Le Bail A."/>
            <person name="Leblanc C."/>
            <person name="Lerouge P."/>
            <person name="Lohr M."/>
            <person name="Lopez P.J."/>
            <person name="Martens C."/>
            <person name="Maumus F."/>
            <person name="Michel G."/>
            <person name="Miranda-Saavedra D."/>
            <person name="Morales J."/>
            <person name="Moreau H."/>
            <person name="Motomura T."/>
            <person name="Nagasato C."/>
            <person name="Napoli C.A."/>
            <person name="Nelson D.R."/>
            <person name="Nyvall-Collen P."/>
            <person name="Peters A.F."/>
            <person name="Pommier C."/>
            <person name="Potin P."/>
            <person name="Poulain J."/>
            <person name="Quesneville H."/>
            <person name="Read B."/>
            <person name="Rensing S.A."/>
            <person name="Ritter A."/>
            <person name="Rousvoal S."/>
            <person name="Samanta M."/>
            <person name="Samson G."/>
            <person name="Schroeder D.C."/>
            <person name="Segurens B."/>
            <person name="Strittmatter M."/>
            <person name="Tonon T."/>
            <person name="Tregear J.W."/>
            <person name="Valentin K."/>
            <person name="von Dassow P."/>
            <person name="Yamagishi T."/>
            <person name="Van de Peer Y."/>
            <person name="Wincker P."/>
        </authorList>
    </citation>
    <scope>NUCLEOTIDE SEQUENCE [LARGE SCALE GENOMIC DNA]</scope>
    <source>
        <strain evidence="4">Ec32 / CCAP1310/4</strain>
    </source>
</reference>
<evidence type="ECO:0000313" key="4">
    <source>
        <dbReference type="Proteomes" id="UP000002630"/>
    </source>
</evidence>
<dbReference type="Gene3D" id="3.40.30.10">
    <property type="entry name" value="Glutaredoxin"/>
    <property type="match status" value="1"/>
</dbReference>
<organism evidence="3 4">
    <name type="scientific">Ectocarpus siliculosus</name>
    <name type="common">Brown alga</name>
    <name type="synonym">Conferva siliculosa</name>
    <dbReference type="NCBI Taxonomy" id="2880"/>
    <lineage>
        <taxon>Eukaryota</taxon>
        <taxon>Sar</taxon>
        <taxon>Stramenopiles</taxon>
        <taxon>Ochrophyta</taxon>
        <taxon>PX clade</taxon>
        <taxon>Phaeophyceae</taxon>
        <taxon>Ectocarpales</taxon>
        <taxon>Ectocarpaceae</taxon>
        <taxon>Ectocarpus</taxon>
    </lineage>
</organism>
<evidence type="ECO:0000313" key="3">
    <source>
        <dbReference type="EMBL" id="CBJ32568.1"/>
    </source>
</evidence>
<accession>D7FYM6</accession>
<proteinExistence type="predicted"/>
<feature type="domain" description="Thioredoxin" evidence="2">
    <location>
        <begin position="112"/>
        <end position="261"/>
    </location>
</feature>
<dbReference type="SUPFAM" id="SSF52833">
    <property type="entry name" value="Thioredoxin-like"/>
    <property type="match status" value="1"/>
</dbReference>
<protein>
    <submittedName>
        <fullName evidence="3">Thioredoxin-like protein</fullName>
    </submittedName>
</protein>
<dbReference type="eggNOG" id="KOG0914">
    <property type="taxonomic scope" value="Eukaryota"/>
</dbReference>
<keyword evidence="1" id="KW-0812">Transmembrane</keyword>
<dbReference type="InterPro" id="IPR036249">
    <property type="entry name" value="Thioredoxin-like_sf"/>
</dbReference>
<dbReference type="Proteomes" id="UP000002630">
    <property type="component" value="Unassembled WGS sequence"/>
</dbReference>
<dbReference type="AlphaFoldDB" id="D7FYM6"/>
<keyword evidence="4" id="KW-1185">Reference proteome</keyword>
<dbReference type="STRING" id="2880.D7FYM6"/>
<feature type="transmembrane region" description="Helical" evidence="1">
    <location>
        <begin position="78"/>
        <end position="97"/>
    </location>
</feature>
<evidence type="ECO:0000256" key="1">
    <source>
        <dbReference type="SAM" id="Phobius"/>
    </source>
</evidence>